<dbReference type="PANTHER" id="PTHR35446:SF2">
    <property type="entry name" value="CARBOXYMUCONOLACTONE DECARBOXYLASE-LIKE DOMAIN-CONTAINING PROTEIN"/>
    <property type="match status" value="1"/>
</dbReference>
<dbReference type="InterPro" id="IPR010195">
    <property type="entry name" value="Uncharacterised_peroxidase-rel"/>
</dbReference>
<keyword evidence="1" id="KW-0575">Peroxidase</keyword>
<evidence type="ECO:0000313" key="2">
    <source>
        <dbReference type="Proteomes" id="UP001214043"/>
    </source>
</evidence>
<dbReference type="RefSeq" id="WP_274492316.1">
    <property type="nucleotide sequence ID" value="NZ_CP118166.1"/>
</dbReference>
<dbReference type="Proteomes" id="UP001214043">
    <property type="component" value="Chromosome"/>
</dbReference>
<name>A0AAE9ZAC7_9PROT</name>
<organism evidence="1 2">
    <name type="scientific">Hyphococcus flavus</name>
    <dbReference type="NCBI Taxonomy" id="1866326"/>
    <lineage>
        <taxon>Bacteria</taxon>
        <taxon>Pseudomonadati</taxon>
        <taxon>Pseudomonadota</taxon>
        <taxon>Alphaproteobacteria</taxon>
        <taxon>Parvularculales</taxon>
        <taxon>Parvularculaceae</taxon>
        <taxon>Hyphococcus</taxon>
    </lineage>
</organism>
<dbReference type="SUPFAM" id="SSF69118">
    <property type="entry name" value="AhpD-like"/>
    <property type="match status" value="1"/>
</dbReference>
<dbReference type="PANTHER" id="PTHR35446">
    <property type="entry name" value="SI:CH211-175M2.5"/>
    <property type="match status" value="1"/>
</dbReference>
<dbReference type="InterPro" id="IPR029032">
    <property type="entry name" value="AhpD-like"/>
</dbReference>
<dbReference type="Gene3D" id="1.20.1290.10">
    <property type="entry name" value="AhpD-like"/>
    <property type="match status" value="1"/>
</dbReference>
<dbReference type="GO" id="GO:0004601">
    <property type="term" value="F:peroxidase activity"/>
    <property type="evidence" value="ECO:0007669"/>
    <property type="project" value="UniProtKB-KW"/>
</dbReference>
<reference evidence="1" key="1">
    <citation type="submission" date="2023-02" db="EMBL/GenBank/DDBJ databases">
        <title>Genome sequence of Hyphococcus flavus.</title>
        <authorList>
            <person name="Rong J.-C."/>
            <person name="Zhao Q."/>
            <person name="Yi M."/>
            <person name="Wu J.-Y."/>
        </authorList>
    </citation>
    <scope>NUCLEOTIDE SEQUENCE</scope>
    <source>
        <strain evidence="1">MCCC 1K03223</strain>
    </source>
</reference>
<dbReference type="KEGG" id="hfl:PUV54_11150"/>
<accession>A0AAE9ZAC7</accession>
<keyword evidence="1" id="KW-0560">Oxidoreductase</keyword>
<sequence>MTFIKTIAPDEAEGRLKTLYDRITGPDGRIDNIMTAHSLRPPSLEGHMSLYKNVLHHSANTTPKWLLETIGVYVSIMNNCAYCVEHHFEGLRHLLKDDARAEQIRSALNAGAAGDIMEQDVLAPKESAALRYAAMITKTPELIRANDIELLRTAGWNDGEILEINQVAAYFAYANRTVLGLGVTTEGDRLGLSPNNSDDENDWGHQ</sequence>
<dbReference type="NCBIfam" id="TIGR01926">
    <property type="entry name" value="peroxid_rel"/>
    <property type="match status" value="1"/>
</dbReference>
<keyword evidence="2" id="KW-1185">Reference proteome</keyword>
<protein>
    <submittedName>
        <fullName evidence="1">Peroxidase-related enzyme</fullName>
    </submittedName>
</protein>
<gene>
    <name evidence="1" type="ORF">PUV54_11150</name>
</gene>
<dbReference type="EMBL" id="CP118166">
    <property type="protein sequence ID" value="WDI30514.1"/>
    <property type="molecule type" value="Genomic_DNA"/>
</dbReference>
<proteinExistence type="predicted"/>
<evidence type="ECO:0000313" key="1">
    <source>
        <dbReference type="EMBL" id="WDI30514.1"/>
    </source>
</evidence>
<dbReference type="AlphaFoldDB" id="A0AAE9ZAC7"/>